<organism evidence="2 3">
    <name type="scientific">Novosphingobium barchaimii LL02</name>
    <dbReference type="NCBI Taxonomy" id="1114963"/>
    <lineage>
        <taxon>Bacteria</taxon>
        <taxon>Pseudomonadati</taxon>
        <taxon>Pseudomonadota</taxon>
        <taxon>Alphaproteobacteria</taxon>
        <taxon>Sphingomonadales</taxon>
        <taxon>Sphingomonadaceae</taxon>
        <taxon>Novosphingobium</taxon>
    </lineage>
</organism>
<dbReference type="Pfam" id="PF13538">
    <property type="entry name" value="UvrD_C_2"/>
    <property type="match status" value="1"/>
</dbReference>
<dbReference type="EMBL" id="JACU01000007">
    <property type="protein sequence ID" value="KMS53420.1"/>
    <property type="molecule type" value="Genomic_DNA"/>
</dbReference>
<dbReference type="PATRIC" id="fig|1114963.3.peg.3266"/>
<dbReference type="SUPFAM" id="SSF52540">
    <property type="entry name" value="P-loop containing nucleoside triphosphate hydrolases"/>
    <property type="match status" value="1"/>
</dbReference>
<dbReference type="AlphaFoldDB" id="A0A0J8AEI7"/>
<dbReference type="Proteomes" id="UP000052268">
    <property type="component" value="Unassembled WGS sequence"/>
</dbReference>
<protein>
    <recommendedName>
        <fullName evidence="1">UvrD-like helicase C-terminal domain-containing protein</fullName>
    </recommendedName>
</protein>
<gene>
    <name evidence="2" type="ORF">V474_22130</name>
</gene>
<feature type="domain" description="UvrD-like helicase C-terminal" evidence="1">
    <location>
        <begin position="2"/>
        <end position="50"/>
    </location>
</feature>
<dbReference type="InterPro" id="IPR027417">
    <property type="entry name" value="P-loop_NTPase"/>
</dbReference>
<sequence>MRIFEVQHIKGLEFEAIFFVDIDELARQEPELFERYIYVGATRAATFLGLTCSGNALPGSMEPVSQLFHENW</sequence>
<dbReference type="Gene3D" id="3.40.50.300">
    <property type="entry name" value="P-loop containing nucleotide triphosphate hydrolases"/>
    <property type="match status" value="1"/>
</dbReference>
<dbReference type="InterPro" id="IPR027785">
    <property type="entry name" value="UvrD-like_helicase_C"/>
</dbReference>
<evidence type="ECO:0000313" key="2">
    <source>
        <dbReference type="EMBL" id="KMS53420.1"/>
    </source>
</evidence>
<proteinExistence type="predicted"/>
<accession>A0A0J8AEI7</accession>
<keyword evidence="3" id="KW-1185">Reference proteome</keyword>
<evidence type="ECO:0000313" key="3">
    <source>
        <dbReference type="Proteomes" id="UP000052268"/>
    </source>
</evidence>
<evidence type="ECO:0000259" key="1">
    <source>
        <dbReference type="Pfam" id="PF13538"/>
    </source>
</evidence>
<name>A0A0J8AEI7_9SPHN</name>
<comment type="caution">
    <text evidence="2">The sequence shown here is derived from an EMBL/GenBank/DDBJ whole genome shotgun (WGS) entry which is preliminary data.</text>
</comment>
<reference evidence="2 3" key="1">
    <citation type="journal article" date="2015" name="G3 (Bethesda)">
        <title>Insights into Ongoing Evolution of the Hexachlorocyclohexane Catabolic Pathway from Comparative Genomics of Ten Sphingomonadaceae Strains.</title>
        <authorList>
            <person name="Pearce S.L."/>
            <person name="Oakeshott J.G."/>
            <person name="Pandey G."/>
        </authorList>
    </citation>
    <scope>NUCLEOTIDE SEQUENCE [LARGE SCALE GENOMIC DNA]</scope>
    <source>
        <strain evidence="2 3">LL02</strain>
    </source>
</reference>